<comment type="subcellular location">
    <subcellularLocation>
        <location evidence="1">Membrane</location>
        <topology evidence="1">Multi-pass membrane protein</topology>
    </subcellularLocation>
</comment>
<evidence type="ECO:0000313" key="8">
    <source>
        <dbReference type="EMBL" id="ELR10820.1"/>
    </source>
</evidence>
<keyword evidence="9" id="KW-1185">Reference proteome</keyword>
<dbReference type="PANTHER" id="PTHR11819:SF195">
    <property type="entry name" value="SODIUM_GLUCOSE COTRANSPORTER 4"/>
    <property type="match status" value="1"/>
</dbReference>
<keyword evidence="3 7" id="KW-0812">Transmembrane</keyword>
<evidence type="ECO:0000256" key="1">
    <source>
        <dbReference type="ARBA" id="ARBA00004141"/>
    </source>
</evidence>
<feature type="transmembrane region" description="Helical" evidence="7">
    <location>
        <begin position="111"/>
        <end position="130"/>
    </location>
</feature>
<evidence type="ECO:0000256" key="4">
    <source>
        <dbReference type="ARBA" id="ARBA00022989"/>
    </source>
</evidence>
<feature type="transmembrane region" description="Helical" evidence="7">
    <location>
        <begin position="456"/>
        <end position="476"/>
    </location>
</feature>
<dbReference type="PANTHER" id="PTHR11819">
    <property type="entry name" value="SOLUTE CARRIER FAMILY 5"/>
    <property type="match status" value="1"/>
</dbReference>
<gene>
    <name evidence="8" type="ORF">ACA1_109100</name>
</gene>
<dbReference type="STRING" id="1257118.L8GC73"/>
<dbReference type="GeneID" id="14911196"/>
<dbReference type="InterPro" id="IPR001734">
    <property type="entry name" value="Na/solute_symporter"/>
</dbReference>
<evidence type="ECO:0000256" key="5">
    <source>
        <dbReference type="ARBA" id="ARBA00023136"/>
    </source>
</evidence>
<feature type="transmembrane region" description="Helical" evidence="7">
    <location>
        <begin position="305"/>
        <end position="325"/>
    </location>
</feature>
<organism evidence="8 9">
    <name type="scientific">Acanthamoeba castellanii (strain ATCC 30010 / Neff)</name>
    <dbReference type="NCBI Taxonomy" id="1257118"/>
    <lineage>
        <taxon>Eukaryota</taxon>
        <taxon>Amoebozoa</taxon>
        <taxon>Discosea</taxon>
        <taxon>Longamoebia</taxon>
        <taxon>Centramoebida</taxon>
        <taxon>Acanthamoebidae</taxon>
        <taxon>Acanthamoeba</taxon>
    </lineage>
</organism>
<evidence type="ECO:0000256" key="7">
    <source>
        <dbReference type="SAM" id="Phobius"/>
    </source>
</evidence>
<comment type="similarity">
    <text evidence="2 6">Belongs to the sodium:solute symporter (SSF) (TC 2.A.21) family.</text>
</comment>
<feature type="transmembrane region" description="Helical" evidence="7">
    <location>
        <begin position="7"/>
        <end position="27"/>
    </location>
</feature>
<dbReference type="VEuPathDB" id="AmoebaDB:ACA1_109100"/>
<feature type="transmembrane region" description="Helical" evidence="7">
    <location>
        <begin position="217"/>
        <end position="240"/>
    </location>
</feature>
<dbReference type="RefSeq" id="XP_004332833.1">
    <property type="nucleotide sequence ID" value="XM_004332785.1"/>
</dbReference>
<sequence>MLGWVDVAVVVLYLVLVLAIGLGARFFPGSSSSSSKGGGKDVAEYFLAGRNVAWWAVGMSLFSSNIGSEHFVGLAGSGAASGLAVAHFEYVYDSPHHGPVGSLTPVNLRRINSAVFVLLLGWLFVPYYLSSKVFTMPEYLEKRFNKYCRSWLAAVCMVEYVIAKISVSLYAGAIIFKVVLGVSSQWVSAVCILVATALYTVIGGLRAVMYTEVLQTVILVAGAAILLVIGMVNVGGLPGLRQELPDYYFHMFRGADDPNFPWTGILLGYPINAMWYWCTDQVIVQRVLAADNIESARSGTILAGYLKLLPLFMLVMPGMIARVLFPQEMAEDSNTAYPLLVVKLMPVGLAGLVVAAMLAALMSSFASLFNSCSTIFMNDVYRKYRPQSSDKELVVAGRVATLAIMCCGLLWIPVVPHLSKQLYVYLQSVQGCLSPPIVVVFVFGIFSTFTNGQGAFACLVFGHVLGVLRLGLRLWFGTVDPGDSNWIMRLVVYSHFLHFIFFTFACCVAVIFGVSWFTRKAGDALTKEQTKLVWNKDKEEDIVIEEENEQWEEKLAEEERRPLVATTDAAQAKIGGGQWQRWFREHRREVKVGLSVLLVVCVYSVEFIFR</sequence>
<evidence type="ECO:0000256" key="6">
    <source>
        <dbReference type="RuleBase" id="RU362091"/>
    </source>
</evidence>
<dbReference type="PROSITE" id="PS50283">
    <property type="entry name" value="NA_SOLUT_SYMP_3"/>
    <property type="match status" value="1"/>
</dbReference>
<feature type="transmembrane region" description="Helical" evidence="7">
    <location>
        <begin position="424"/>
        <end position="449"/>
    </location>
</feature>
<feature type="transmembrane region" description="Helical" evidence="7">
    <location>
        <begin position="393"/>
        <end position="412"/>
    </location>
</feature>
<feature type="transmembrane region" description="Helical" evidence="7">
    <location>
        <begin position="496"/>
        <end position="517"/>
    </location>
</feature>
<evidence type="ECO:0000313" key="9">
    <source>
        <dbReference type="Proteomes" id="UP000011083"/>
    </source>
</evidence>
<accession>L8GC73</accession>
<dbReference type="Pfam" id="PF00474">
    <property type="entry name" value="SSF"/>
    <property type="match status" value="2"/>
</dbReference>
<feature type="transmembrane region" description="Helical" evidence="7">
    <location>
        <begin position="260"/>
        <end position="278"/>
    </location>
</feature>
<feature type="transmembrane region" description="Helical" evidence="7">
    <location>
        <begin position="151"/>
        <end position="180"/>
    </location>
</feature>
<protein>
    <submittedName>
        <fullName evidence="8">Sodium symporter, putative</fullName>
    </submittedName>
</protein>
<dbReference type="NCBIfam" id="TIGR00813">
    <property type="entry name" value="sss"/>
    <property type="match status" value="1"/>
</dbReference>
<evidence type="ECO:0000256" key="3">
    <source>
        <dbReference type="ARBA" id="ARBA00022692"/>
    </source>
</evidence>
<dbReference type="AlphaFoldDB" id="L8GC73"/>
<dbReference type="Proteomes" id="UP000011083">
    <property type="component" value="Unassembled WGS sequence"/>
</dbReference>
<reference evidence="8 9" key="1">
    <citation type="journal article" date="2013" name="Genome Biol.">
        <title>Genome of Acanthamoeba castellanii highlights extensive lateral gene transfer and early evolution of tyrosine kinase signaling.</title>
        <authorList>
            <person name="Clarke M."/>
            <person name="Lohan A.J."/>
            <person name="Liu B."/>
            <person name="Lagkouvardos I."/>
            <person name="Roy S."/>
            <person name="Zafar N."/>
            <person name="Bertelli C."/>
            <person name="Schilde C."/>
            <person name="Kianianmomeni A."/>
            <person name="Burglin T.R."/>
            <person name="Frech C."/>
            <person name="Turcotte B."/>
            <person name="Kopec K.O."/>
            <person name="Synnott J.M."/>
            <person name="Choo C."/>
            <person name="Paponov I."/>
            <person name="Finkler A."/>
            <person name="Soon Heng Tan C."/>
            <person name="Hutchins A.P."/>
            <person name="Weinmeier T."/>
            <person name="Rattei T."/>
            <person name="Chu J.S."/>
            <person name="Gimenez G."/>
            <person name="Irimia M."/>
            <person name="Rigden D.J."/>
            <person name="Fitzpatrick D.A."/>
            <person name="Lorenzo-Morales J."/>
            <person name="Bateman A."/>
            <person name="Chiu C.H."/>
            <person name="Tang P."/>
            <person name="Hegemann P."/>
            <person name="Fromm H."/>
            <person name="Raoult D."/>
            <person name="Greub G."/>
            <person name="Miranda-Saavedra D."/>
            <person name="Chen N."/>
            <person name="Nash P."/>
            <person name="Ginger M.L."/>
            <person name="Horn M."/>
            <person name="Schaap P."/>
            <person name="Caler L."/>
            <person name="Loftus B."/>
        </authorList>
    </citation>
    <scope>NUCLEOTIDE SEQUENCE [LARGE SCALE GENOMIC DNA]</scope>
    <source>
        <strain evidence="8 9">Neff</strain>
    </source>
</reference>
<feature type="transmembrane region" description="Helical" evidence="7">
    <location>
        <begin position="590"/>
        <end position="609"/>
    </location>
</feature>
<evidence type="ECO:0000256" key="2">
    <source>
        <dbReference type="ARBA" id="ARBA00006434"/>
    </source>
</evidence>
<dbReference type="InterPro" id="IPR038377">
    <property type="entry name" value="Na/Glc_symporter_sf"/>
</dbReference>
<keyword evidence="4 7" id="KW-1133">Transmembrane helix</keyword>
<name>L8GC73_ACACF</name>
<dbReference type="KEGG" id="acan:ACA1_109100"/>
<dbReference type="OrthoDB" id="6132759at2759"/>
<dbReference type="Gene3D" id="1.20.1730.10">
    <property type="entry name" value="Sodium/glucose cotransporter"/>
    <property type="match status" value="1"/>
</dbReference>
<dbReference type="OMA" id="NWVFVAK"/>
<keyword evidence="5 7" id="KW-0472">Membrane</keyword>
<feature type="transmembrane region" description="Helical" evidence="7">
    <location>
        <begin position="186"/>
        <end position="205"/>
    </location>
</feature>
<dbReference type="GO" id="GO:0005886">
    <property type="term" value="C:plasma membrane"/>
    <property type="evidence" value="ECO:0007669"/>
    <property type="project" value="TreeGrafter"/>
</dbReference>
<proteinExistence type="inferred from homology"/>
<feature type="transmembrane region" description="Helical" evidence="7">
    <location>
        <begin position="345"/>
        <end position="372"/>
    </location>
</feature>
<dbReference type="EMBL" id="KB008174">
    <property type="protein sequence ID" value="ELR10820.1"/>
    <property type="molecule type" value="Genomic_DNA"/>
</dbReference>
<dbReference type="CDD" id="cd10329">
    <property type="entry name" value="SLC5sbd_SGLT1-like"/>
    <property type="match status" value="1"/>
</dbReference>
<dbReference type="GO" id="GO:0005412">
    <property type="term" value="F:D-glucose:sodium symporter activity"/>
    <property type="evidence" value="ECO:0007669"/>
    <property type="project" value="TreeGrafter"/>
</dbReference>